<evidence type="ECO:0000313" key="3">
    <source>
        <dbReference type="Proteomes" id="UP001272097"/>
    </source>
</evidence>
<proteinExistence type="predicted"/>
<feature type="region of interest" description="Disordered" evidence="1">
    <location>
        <begin position="1"/>
        <end position="29"/>
    </location>
</feature>
<keyword evidence="3" id="KW-1185">Reference proteome</keyword>
<protein>
    <submittedName>
        <fullName evidence="2">Uncharacterized protein</fullName>
    </submittedName>
</protein>
<sequence>MAKGVAGCERPSRFRPDRREGSIVKPHVSDSGTAYPDDLVLLKRIYDQICEERGIAVGSSAASDLAVEAMKLFSAGIFDEGTIGRRLRGGSRRIGGLSPRRRSG</sequence>
<name>A0ABU4WV54_9HYPH</name>
<comment type="caution">
    <text evidence="2">The sequence shown here is derived from an EMBL/GenBank/DDBJ whole genome shotgun (WGS) entry which is preliminary data.</text>
</comment>
<dbReference type="Proteomes" id="UP001272097">
    <property type="component" value="Unassembled WGS sequence"/>
</dbReference>
<organism evidence="2 3">
    <name type="scientific">Mesorhizobium australafricanum</name>
    <dbReference type="NCBI Taxonomy" id="3072311"/>
    <lineage>
        <taxon>Bacteria</taxon>
        <taxon>Pseudomonadati</taxon>
        <taxon>Pseudomonadota</taxon>
        <taxon>Alphaproteobacteria</taxon>
        <taxon>Hyphomicrobiales</taxon>
        <taxon>Phyllobacteriaceae</taxon>
        <taxon>Mesorhizobium</taxon>
    </lineage>
</organism>
<evidence type="ECO:0000256" key="1">
    <source>
        <dbReference type="SAM" id="MobiDB-lite"/>
    </source>
</evidence>
<dbReference type="RefSeq" id="WP_320213848.1">
    <property type="nucleotide sequence ID" value="NZ_JAVIIS010000011.1"/>
</dbReference>
<evidence type="ECO:0000313" key="2">
    <source>
        <dbReference type="EMBL" id="MDX8439935.1"/>
    </source>
</evidence>
<feature type="compositionally biased region" description="Basic and acidic residues" evidence="1">
    <location>
        <begin position="10"/>
        <end position="22"/>
    </location>
</feature>
<reference evidence="2 3" key="1">
    <citation type="submission" date="2023-08" db="EMBL/GenBank/DDBJ databases">
        <title>Implementing the SeqCode for naming new Mesorhizobium species isolated from Vachellia karroo root nodules.</title>
        <authorList>
            <person name="Van Lill M."/>
        </authorList>
    </citation>
    <scope>NUCLEOTIDE SEQUENCE [LARGE SCALE GENOMIC DNA]</scope>
    <source>
        <strain evidence="2 3">VK3E</strain>
    </source>
</reference>
<gene>
    <name evidence="2" type="ORF">RFM51_10025</name>
</gene>
<dbReference type="EMBL" id="JAVIIS010000011">
    <property type="protein sequence ID" value="MDX8439935.1"/>
    <property type="molecule type" value="Genomic_DNA"/>
</dbReference>
<accession>A0ABU4WV54</accession>